<dbReference type="EC" id="2.3.1.-" evidence="2"/>
<evidence type="ECO:0000259" key="1">
    <source>
        <dbReference type="Pfam" id="PF13480"/>
    </source>
</evidence>
<dbReference type="RefSeq" id="WP_214537034.1">
    <property type="nucleotide sequence ID" value="NZ_JAHFVK010000002.1"/>
</dbReference>
<dbReference type="EMBL" id="JAHFVK010000002">
    <property type="protein sequence ID" value="MBT2135320.1"/>
    <property type="molecule type" value="Genomic_DNA"/>
</dbReference>
<sequence>MIDLSLPGGMEALVRGWELLQPQATLPTQGADFIAALGRTLLADTPIKLVEAKDDDETVAVLPLCHGRGPFARWRLPGAAEVFEPGDALCRDSGSAATLARFLARQTRPVELHRVPADSALIPALRSSMRGRGWMSVRPATACPFIPLDVSWTDAESRFSSRRRSDFRRAERRAAEFGQVTCEVLTPLPADFDPLFDEAVAVEARSWKTPAGTAIACDQAKEQFFRSYFLAACKRGEFRAAFLRIDGKAVAMQLAVEWSGRYWLYKIGYDEAYGRCSPGTLLMLHCLGHAARRGLESFELLGDAEAWIADFWTREQHECRRVRTYPLSLSGLTALLADGTAWIQGQIRAQIRGRLRPSSA</sequence>
<evidence type="ECO:0000313" key="2">
    <source>
        <dbReference type="EMBL" id="MBT2135320.1"/>
    </source>
</evidence>
<dbReference type="InterPro" id="IPR016181">
    <property type="entry name" value="Acyl_CoA_acyltransferase"/>
</dbReference>
<protein>
    <submittedName>
        <fullName evidence="2">GNAT family N-acetyltransferase</fullName>
        <ecNumber evidence="2">2.3.1.-</ecNumber>
    </submittedName>
</protein>
<accession>A0ABS5W6E8</accession>
<keyword evidence="3" id="KW-1185">Reference proteome</keyword>
<dbReference type="Proteomes" id="UP000811255">
    <property type="component" value="Unassembled WGS sequence"/>
</dbReference>
<keyword evidence="2" id="KW-0808">Transferase</keyword>
<dbReference type="Pfam" id="PF13480">
    <property type="entry name" value="Acetyltransf_6"/>
    <property type="match status" value="1"/>
</dbReference>
<proteinExistence type="predicted"/>
<name>A0ABS5W6E8_9SPHN</name>
<feature type="domain" description="BioF2-like acetyltransferase" evidence="1">
    <location>
        <begin position="161"/>
        <end position="307"/>
    </location>
</feature>
<dbReference type="Gene3D" id="3.40.630.30">
    <property type="match status" value="1"/>
</dbReference>
<comment type="caution">
    <text evidence="2">The sequence shown here is derived from an EMBL/GenBank/DDBJ whole genome shotgun (WGS) entry which is preliminary data.</text>
</comment>
<dbReference type="SUPFAM" id="SSF55729">
    <property type="entry name" value="Acyl-CoA N-acyltransferases (Nat)"/>
    <property type="match status" value="1"/>
</dbReference>
<evidence type="ECO:0000313" key="3">
    <source>
        <dbReference type="Proteomes" id="UP000811255"/>
    </source>
</evidence>
<gene>
    <name evidence="2" type="ORF">KK137_13360</name>
</gene>
<dbReference type="GO" id="GO:0016746">
    <property type="term" value="F:acyltransferase activity"/>
    <property type="evidence" value="ECO:0007669"/>
    <property type="project" value="UniProtKB-KW"/>
</dbReference>
<reference evidence="2 3" key="1">
    <citation type="submission" date="2021-05" db="EMBL/GenBank/DDBJ databases">
        <title>Croceibacterium sp. LX-88 genome sequence.</title>
        <authorList>
            <person name="Luo X."/>
        </authorList>
    </citation>
    <scope>NUCLEOTIDE SEQUENCE [LARGE SCALE GENOMIC DNA]</scope>
    <source>
        <strain evidence="2 3">LX-88</strain>
    </source>
</reference>
<dbReference type="InterPro" id="IPR038740">
    <property type="entry name" value="BioF2-like_GNAT_dom"/>
</dbReference>
<organism evidence="2 3">
    <name type="scientific">Croceibacterium selenioxidans</name>
    <dbReference type="NCBI Taxonomy" id="2838833"/>
    <lineage>
        <taxon>Bacteria</taxon>
        <taxon>Pseudomonadati</taxon>
        <taxon>Pseudomonadota</taxon>
        <taxon>Alphaproteobacteria</taxon>
        <taxon>Sphingomonadales</taxon>
        <taxon>Erythrobacteraceae</taxon>
        <taxon>Croceibacterium</taxon>
    </lineage>
</organism>
<keyword evidence="2" id="KW-0012">Acyltransferase</keyword>